<feature type="compositionally biased region" description="Polar residues" evidence="14">
    <location>
        <begin position="1"/>
        <end position="11"/>
    </location>
</feature>
<evidence type="ECO:0000313" key="17">
    <source>
        <dbReference type="Proteomes" id="UP000789831"/>
    </source>
</evidence>
<dbReference type="InterPro" id="IPR016181">
    <property type="entry name" value="Acyl_CoA_acyltransferase"/>
</dbReference>
<keyword evidence="17" id="KW-1185">Reference proteome</keyword>
<keyword evidence="4" id="KW-0808">Transferase</keyword>
<dbReference type="EMBL" id="CAJVPL010000258">
    <property type="protein sequence ID" value="CAG8474458.1"/>
    <property type="molecule type" value="Genomic_DNA"/>
</dbReference>
<dbReference type="Gene3D" id="3.40.630.30">
    <property type="match status" value="1"/>
</dbReference>
<dbReference type="InterPro" id="IPR050603">
    <property type="entry name" value="MYST_HAT"/>
</dbReference>
<keyword evidence="12" id="KW-0012">Acyltransferase</keyword>
<keyword evidence="5" id="KW-0479">Metal-binding</keyword>
<dbReference type="GO" id="GO:0008270">
    <property type="term" value="F:zinc ion binding"/>
    <property type="evidence" value="ECO:0007669"/>
    <property type="project" value="UniProtKB-KW"/>
</dbReference>
<evidence type="ECO:0000256" key="1">
    <source>
        <dbReference type="ARBA" id="ARBA00004123"/>
    </source>
</evidence>
<dbReference type="Gene3D" id="1.10.10.10">
    <property type="entry name" value="Winged helix-like DNA-binding domain superfamily/Winged helix DNA-binding domain"/>
    <property type="match status" value="1"/>
</dbReference>
<evidence type="ECO:0000256" key="4">
    <source>
        <dbReference type="ARBA" id="ARBA00022679"/>
    </source>
</evidence>
<dbReference type="GO" id="GO:0005634">
    <property type="term" value="C:nucleus"/>
    <property type="evidence" value="ECO:0007669"/>
    <property type="project" value="UniProtKB-SubCell"/>
</dbReference>
<keyword evidence="7" id="KW-0862">Zinc</keyword>
<feature type="active site" description="Proton donor/acceptor" evidence="13">
    <location>
        <position position="312"/>
    </location>
</feature>
<organism evidence="16 17">
    <name type="scientific">Ambispora gerdemannii</name>
    <dbReference type="NCBI Taxonomy" id="144530"/>
    <lineage>
        <taxon>Eukaryota</taxon>
        <taxon>Fungi</taxon>
        <taxon>Fungi incertae sedis</taxon>
        <taxon>Mucoromycota</taxon>
        <taxon>Glomeromycotina</taxon>
        <taxon>Glomeromycetes</taxon>
        <taxon>Archaeosporales</taxon>
        <taxon>Ambisporaceae</taxon>
        <taxon>Ambispora</taxon>
    </lineage>
</organism>
<dbReference type="FunFam" id="3.30.60.60:FF:000001">
    <property type="entry name" value="Histone acetyltransferase"/>
    <property type="match status" value="1"/>
</dbReference>
<dbReference type="EC" id="2.3.1.48" evidence="3"/>
<comment type="similarity">
    <text evidence="2">Belongs to the MYST (SAS/MOZ) family.</text>
</comment>
<evidence type="ECO:0000256" key="6">
    <source>
        <dbReference type="ARBA" id="ARBA00022771"/>
    </source>
</evidence>
<evidence type="ECO:0000256" key="9">
    <source>
        <dbReference type="ARBA" id="ARBA00023015"/>
    </source>
</evidence>
<evidence type="ECO:0000256" key="5">
    <source>
        <dbReference type="ARBA" id="ARBA00022723"/>
    </source>
</evidence>
<dbReference type="PANTHER" id="PTHR10615:SF219">
    <property type="entry name" value="HISTONE ACETYLTRANSFERASE KAT5"/>
    <property type="match status" value="1"/>
</dbReference>
<evidence type="ECO:0000256" key="8">
    <source>
        <dbReference type="ARBA" id="ARBA00022990"/>
    </source>
</evidence>
<evidence type="ECO:0000256" key="13">
    <source>
        <dbReference type="PIRSR" id="PIRSR602717-51"/>
    </source>
</evidence>
<dbReference type="InterPro" id="IPR013087">
    <property type="entry name" value="Znf_C2H2_type"/>
</dbReference>
<dbReference type="GO" id="GO:0035267">
    <property type="term" value="C:NuA4 histone acetyltransferase complex"/>
    <property type="evidence" value="ECO:0007669"/>
    <property type="project" value="TreeGrafter"/>
</dbReference>
<gene>
    <name evidence="16" type="ORF">AGERDE_LOCUS2905</name>
</gene>
<keyword evidence="10" id="KW-0804">Transcription</keyword>
<evidence type="ECO:0000256" key="10">
    <source>
        <dbReference type="ARBA" id="ARBA00023163"/>
    </source>
</evidence>
<reference evidence="16" key="1">
    <citation type="submission" date="2021-06" db="EMBL/GenBank/DDBJ databases">
        <authorList>
            <person name="Kallberg Y."/>
            <person name="Tangrot J."/>
            <person name="Rosling A."/>
        </authorList>
    </citation>
    <scope>NUCLEOTIDE SEQUENCE</scope>
    <source>
        <strain evidence="16">MT106</strain>
    </source>
</reference>
<evidence type="ECO:0000259" key="15">
    <source>
        <dbReference type="PROSITE" id="PS51726"/>
    </source>
</evidence>
<keyword evidence="9" id="KW-0805">Transcription regulation</keyword>
<feature type="compositionally biased region" description="Basic and acidic residues" evidence="14">
    <location>
        <begin position="13"/>
        <end position="32"/>
    </location>
</feature>
<keyword evidence="8" id="KW-0007">Acetylation</keyword>
<dbReference type="Pfam" id="PF17772">
    <property type="entry name" value="zf-MYST"/>
    <property type="match status" value="1"/>
</dbReference>
<dbReference type="GO" id="GO:0046972">
    <property type="term" value="F:histone H4K16 acetyltransferase activity"/>
    <property type="evidence" value="ECO:0007669"/>
    <property type="project" value="TreeGrafter"/>
</dbReference>
<protein>
    <recommendedName>
        <fullName evidence="3">histone acetyltransferase</fullName>
        <ecNumber evidence="3">2.3.1.48</ecNumber>
    </recommendedName>
</protein>
<dbReference type="OrthoDB" id="787137at2759"/>
<evidence type="ECO:0000256" key="12">
    <source>
        <dbReference type="ARBA" id="ARBA00023315"/>
    </source>
</evidence>
<dbReference type="Proteomes" id="UP000789831">
    <property type="component" value="Unassembled WGS sequence"/>
</dbReference>
<name>A0A9N8W760_9GLOM</name>
<dbReference type="PROSITE" id="PS51726">
    <property type="entry name" value="MYST_HAT"/>
    <property type="match status" value="1"/>
</dbReference>
<dbReference type="InterPro" id="IPR002717">
    <property type="entry name" value="HAT_MYST-type"/>
</dbReference>
<proteinExistence type="inferred from homology"/>
<keyword evidence="11" id="KW-0539">Nucleus</keyword>
<dbReference type="GO" id="GO:0006355">
    <property type="term" value="P:regulation of DNA-templated transcription"/>
    <property type="evidence" value="ECO:0007669"/>
    <property type="project" value="InterPro"/>
</dbReference>
<feature type="compositionally biased region" description="Low complexity" evidence="14">
    <location>
        <begin position="42"/>
        <end position="51"/>
    </location>
</feature>
<comment type="subcellular location">
    <subcellularLocation>
        <location evidence="1">Nucleus</location>
    </subcellularLocation>
</comment>
<dbReference type="InterPro" id="IPR040706">
    <property type="entry name" value="Zf-MYST"/>
</dbReference>
<feature type="domain" description="MYST-type HAT" evidence="15">
    <location>
        <begin position="126"/>
        <end position="415"/>
    </location>
</feature>
<evidence type="ECO:0000256" key="14">
    <source>
        <dbReference type="SAM" id="MobiDB-lite"/>
    </source>
</evidence>
<evidence type="ECO:0000256" key="7">
    <source>
        <dbReference type="ARBA" id="ARBA00022833"/>
    </source>
</evidence>
<evidence type="ECO:0000256" key="3">
    <source>
        <dbReference type="ARBA" id="ARBA00013184"/>
    </source>
</evidence>
<dbReference type="InterPro" id="IPR036388">
    <property type="entry name" value="WH-like_DNA-bd_sf"/>
</dbReference>
<accession>A0A9N8W760</accession>
<sequence>MSNNTTPTSLSFEEEHLSDRVVEISSPREKSPLTDVNSPILRSVRSSSSESLNRKHKLDEEEEVSLEGNTRMGGEKETFYKGSNAKRTRLDPVLRDNRQIAENSLNPRRTQKITKSKSKTSMFDPDTTKYIEEIVLGGYVIKTWHSSPYPDEYNRAERLYTCEHCMRYMKSGGVYGRHITTCHVSPPGIRIYEGMKGDQRIRIYEVDGAKGTEQKLYGQMLSLLGKNWLETKMICYDVEGFCFYVLVEVEEDNGKEIEHTMGFFSKEKFSYGNYNLACICVFPHFQKKGYGRLLIELSYELSKRERKVGSPEEPVSQMARHAYMSYWRKALLRTFCHASDKQISTFNVDELSQMTAIQVNDINAALRYMGLSKLCKKGTRNTVVITKDMIMNYVTKTGEKWERPELNVSLLVWEPRD</sequence>
<dbReference type="Pfam" id="PF01853">
    <property type="entry name" value="MOZ_SAS"/>
    <property type="match status" value="1"/>
</dbReference>
<dbReference type="Gene3D" id="3.30.60.60">
    <property type="entry name" value="N-acetyl transferase-like"/>
    <property type="match status" value="1"/>
</dbReference>
<comment type="caution">
    <text evidence="16">The sequence shown here is derived from an EMBL/GenBank/DDBJ whole genome shotgun (WGS) entry which is preliminary data.</text>
</comment>
<keyword evidence="6" id="KW-0863">Zinc-finger</keyword>
<evidence type="ECO:0000256" key="2">
    <source>
        <dbReference type="ARBA" id="ARBA00010107"/>
    </source>
</evidence>
<feature type="region of interest" description="Disordered" evidence="14">
    <location>
        <begin position="1"/>
        <end position="92"/>
    </location>
</feature>
<dbReference type="AlphaFoldDB" id="A0A9N8W760"/>
<dbReference type="SUPFAM" id="SSF55729">
    <property type="entry name" value="Acyl-CoA N-acyltransferases (Nat)"/>
    <property type="match status" value="1"/>
</dbReference>
<dbReference type="PANTHER" id="PTHR10615">
    <property type="entry name" value="HISTONE ACETYLTRANSFERASE"/>
    <property type="match status" value="1"/>
</dbReference>
<evidence type="ECO:0000313" key="16">
    <source>
        <dbReference type="EMBL" id="CAG8474458.1"/>
    </source>
</evidence>
<evidence type="ECO:0000256" key="11">
    <source>
        <dbReference type="ARBA" id="ARBA00023242"/>
    </source>
</evidence>
<dbReference type="PROSITE" id="PS00028">
    <property type="entry name" value="ZINC_FINGER_C2H2_1"/>
    <property type="match status" value="1"/>
</dbReference>